<dbReference type="Proteomes" id="UP001054837">
    <property type="component" value="Unassembled WGS sequence"/>
</dbReference>
<dbReference type="PANTHER" id="PTHR46957:SF3">
    <property type="entry name" value="CYTOKINE RECEPTOR"/>
    <property type="match status" value="1"/>
</dbReference>
<proteinExistence type="predicted"/>
<feature type="region of interest" description="Disordered" evidence="1">
    <location>
        <begin position="1392"/>
        <end position="1426"/>
    </location>
</feature>
<dbReference type="SUPFAM" id="SSF49265">
    <property type="entry name" value="Fibronectin type III"/>
    <property type="match status" value="4"/>
</dbReference>
<keyword evidence="5" id="KW-1185">Reference proteome</keyword>
<feature type="domain" description="Fibronectin type-III" evidence="3">
    <location>
        <begin position="752"/>
        <end position="855"/>
    </location>
</feature>
<feature type="compositionally biased region" description="Low complexity" evidence="1">
    <location>
        <begin position="1097"/>
        <end position="1110"/>
    </location>
</feature>
<evidence type="ECO:0000313" key="4">
    <source>
        <dbReference type="EMBL" id="GIY74087.1"/>
    </source>
</evidence>
<dbReference type="PANTHER" id="PTHR46957">
    <property type="entry name" value="CYTOKINE RECEPTOR"/>
    <property type="match status" value="1"/>
</dbReference>
<feature type="compositionally biased region" description="Polar residues" evidence="1">
    <location>
        <begin position="1138"/>
        <end position="1148"/>
    </location>
</feature>
<sequence length="1449" mass="161442">MMINELSGLCVYRLLGYGSWTFRIIFLTGRCDLCSLIITCGCFGIFDKYILCFDAWCHHFIGLLTVSIKSAFEQSFSNSILRNGACVRIHIMHFLLLVLLLCLNPVYGCPMLDDAYGNITEDQIVQEGSPYKITCYLFPNYVEKHNITSDQLTLVSKRKTLKPTIIDKYSIEYAVESASVNDSGFYQCLVPKPGYQRPQLVCATTVTVGYPPGNVTDFSCISYDYSELNCSWTVPDNPVRTSYKLFDYLQGIEVFSRECLKGYPSKDFQTSCVYELNTKPPYLQGPKILNFIVYGNNSLGLSKQRFRINHYEIIKPGLPTFVHFTDVRETSLVINVSAPKGLQFGIFSDGLVYSIKYYSISTLLDITKVIFVTTESGNAHVLIDNLVPNTNYAFEIRCRLNVKGDKFLWGDPKNITEITHSDVPYLAPVIESSAFDYQIISTNRTISLYWKPVPSQFENGDNFHYIIKYHEYFVPTRIARQTSKKPSPSYFVGNKTSHSFSHLDPGTAYLFKIIAVNDVGKSSNESATIVVDKTEKMLQGPKDITVISYGQGNFDISWKTPDVRYSNFILYWCETYPLATDVKCGRRPLQWIPIVNKTFHKLLLSNQDPIYQFAVATIHDQQTSGMYWAPCTAVFGIPYKVKKMELVPKSSTSLRVRWDMSCEAEKKVVREYAIHYCAYTGNCTYQKIINCTVDGKGHIQWPHVIVSNTTSTEYILSSLKPFTCYGAYIRVRTDGGWGGNSDYAYESTMPAAPGDPPTKVHAVVEDSSIKVSFDPPTIPNGRITRYIIYYNKTSADESSYHKEIRIPEDESGIVHKDVTLENVYYYTNYSIEVMACVDQACSVSSDPVYVNTDISYPGILAIPRVEMLENHINISWDSPVLPNGPLELFQVKLEGDAWNGNTTYNVTGHNFLVLDKQCEVASLNETSIRVRGVNFKKGVPLFGDYSGPTKTIICPKEGLSAGFLAGIVVGTLLAVSFVCFIIYSAVKYVMRNYQAVKNINIQLPKGLESPLDNPLNSYDKFKSGLKNHHDSGIPNDRVYDRLFSASDINLSESEKRGPSGRNHSGESTVSSKIHPSISSANTTKTHNSMDSGAEVESPLSPDSFSSDSGSINALPGLTRTDLNCLTSKDSGLGKDNGLSDQGGSTATHDQGMATTERSLSTSELSVSGAKDAASASGIPTYSKVGYKSQENINAAGQGYSKLGIEYDQNNQIVNSVIVDTVPLPEKKEAMKKSEDPSSEQYCKYGVNANYASTPNLLQKTLNISSHKTIYKSEPSIHIEDSSRRTDEMASSDSDARYHENCVNVDPNKDLSDRSDTAKDDTESYDDYLGIPENLPDFSGLMKNKEIAQLLTQYSEQQNKPEENQEIFALENMSDQDLTSTKTRFLAGGGIVPYDSGFEQPTDQTALPQTSDSYEPIDCDSENEKEEPKKPILIGYIGVTPLVNVSVEGL</sequence>
<feature type="compositionally biased region" description="Basic and acidic residues" evidence="1">
    <location>
        <begin position="1274"/>
        <end position="1299"/>
    </location>
</feature>
<feature type="domain" description="Fibronectin type-III" evidence="3">
    <location>
        <begin position="318"/>
        <end position="422"/>
    </location>
</feature>
<keyword evidence="2" id="KW-0472">Membrane</keyword>
<keyword evidence="4" id="KW-0675">Receptor</keyword>
<dbReference type="Pfam" id="PF00041">
    <property type="entry name" value="fn3"/>
    <property type="match status" value="3"/>
</dbReference>
<reference evidence="4 5" key="1">
    <citation type="submission" date="2021-06" db="EMBL/GenBank/DDBJ databases">
        <title>Caerostris darwini draft genome.</title>
        <authorList>
            <person name="Kono N."/>
            <person name="Arakawa K."/>
        </authorList>
    </citation>
    <scope>NUCLEOTIDE SEQUENCE [LARGE SCALE GENOMIC DNA]</scope>
</reference>
<protein>
    <submittedName>
        <fullName evidence="4">Cytokine receptor</fullName>
    </submittedName>
</protein>
<feature type="transmembrane region" description="Helical" evidence="2">
    <location>
        <begin position="959"/>
        <end position="983"/>
    </location>
</feature>
<organism evidence="4 5">
    <name type="scientific">Caerostris darwini</name>
    <dbReference type="NCBI Taxonomy" id="1538125"/>
    <lineage>
        <taxon>Eukaryota</taxon>
        <taxon>Metazoa</taxon>
        <taxon>Ecdysozoa</taxon>
        <taxon>Arthropoda</taxon>
        <taxon>Chelicerata</taxon>
        <taxon>Arachnida</taxon>
        <taxon>Araneae</taxon>
        <taxon>Araneomorphae</taxon>
        <taxon>Entelegynae</taxon>
        <taxon>Araneoidea</taxon>
        <taxon>Araneidae</taxon>
        <taxon>Caerostris</taxon>
    </lineage>
</organism>
<evidence type="ECO:0000313" key="5">
    <source>
        <dbReference type="Proteomes" id="UP001054837"/>
    </source>
</evidence>
<keyword evidence="2" id="KW-1133">Transmembrane helix</keyword>
<feature type="compositionally biased region" description="Polar residues" evidence="1">
    <location>
        <begin position="1398"/>
        <end position="1412"/>
    </location>
</feature>
<name>A0AAV4VUQ7_9ARAC</name>
<dbReference type="GO" id="GO:0016020">
    <property type="term" value="C:membrane"/>
    <property type="evidence" value="ECO:0007669"/>
    <property type="project" value="UniProtKB-SubCell"/>
</dbReference>
<feature type="compositionally biased region" description="Polar residues" evidence="1">
    <location>
        <begin position="1061"/>
        <end position="1090"/>
    </location>
</feature>
<dbReference type="InterPro" id="IPR050713">
    <property type="entry name" value="RTP_Phos/Ushers"/>
</dbReference>
<dbReference type="EMBL" id="BPLQ01013698">
    <property type="protein sequence ID" value="GIY74087.1"/>
    <property type="molecule type" value="Genomic_DNA"/>
</dbReference>
<dbReference type="Gene3D" id="2.60.40.10">
    <property type="entry name" value="Immunoglobulins"/>
    <property type="match status" value="5"/>
</dbReference>
<feature type="region of interest" description="Disordered" evidence="1">
    <location>
        <begin position="1130"/>
        <end position="1161"/>
    </location>
</feature>
<feature type="compositionally biased region" description="Acidic residues" evidence="1">
    <location>
        <begin position="1414"/>
        <end position="1424"/>
    </location>
</feature>
<dbReference type="InterPro" id="IPR036116">
    <property type="entry name" value="FN3_sf"/>
</dbReference>
<dbReference type="InterPro" id="IPR013783">
    <property type="entry name" value="Ig-like_fold"/>
</dbReference>
<dbReference type="PROSITE" id="PS50853">
    <property type="entry name" value="FN3"/>
    <property type="match status" value="4"/>
</dbReference>
<dbReference type="SMART" id="SM00060">
    <property type="entry name" value="FN3"/>
    <property type="match status" value="6"/>
</dbReference>
<keyword evidence="2" id="KW-0812">Transmembrane</keyword>
<feature type="compositionally biased region" description="Basic and acidic residues" evidence="1">
    <location>
        <begin position="1306"/>
        <end position="1321"/>
    </location>
</feature>
<feature type="domain" description="Fibronectin type-III" evidence="3">
    <location>
        <begin position="637"/>
        <end position="751"/>
    </location>
</feature>
<evidence type="ECO:0000256" key="2">
    <source>
        <dbReference type="SAM" id="Phobius"/>
    </source>
</evidence>
<feature type="domain" description="Fibronectin type-III" evidence="3">
    <location>
        <begin position="431"/>
        <end position="537"/>
    </location>
</feature>
<gene>
    <name evidence="4" type="primary">dome_0</name>
    <name evidence="4" type="ORF">CDAR_66161</name>
</gene>
<evidence type="ECO:0000256" key="1">
    <source>
        <dbReference type="SAM" id="MobiDB-lite"/>
    </source>
</evidence>
<feature type="region of interest" description="Disordered" evidence="1">
    <location>
        <begin position="1274"/>
        <end position="1328"/>
    </location>
</feature>
<dbReference type="InterPro" id="IPR003961">
    <property type="entry name" value="FN3_dom"/>
</dbReference>
<feature type="region of interest" description="Disordered" evidence="1">
    <location>
        <begin position="1050"/>
        <end position="1117"/>
    </location>
</feature>
<accession>A0AAV4VUQ7</accession>
<evidence type="ECO:0000259" key="3">
    <source>
        <dbReference type="PROSITE" id="PS50853"/>
    </source>
</evidence>
<dbReference type="CDD" id="cd00063">
    <property type="entry name" value="FN3"/>
    <property type="match status" value="4"/>
</dbReference>
<comment type="caution">
    <text evidence="4">The sequence shown here is derived from an EMBL/GenBank/DDBJ whole genome shotgun (WGS) entry which is preliminary data.</text>
</comment>